<dbReference type="PATRIC" id="fig|882211.3.peg.233"/>
<gene>
    <name evidence="3" type="ORF">SAMN04489800_2837</name>
</gene>
<feature type="domain" description="Glycosyl transferase family 1" evidence="1">
    <location>
        <begin position="220"/>
        <end position="375"/>
    </location>
</feature>
<feature type="domain" description="Glycosyltransferase subfamily 4-like N-terminal" evidence="2">
    <location>
        <begin position="15"/>
        <end position="202"/>
    </location>
</feature>
<dbReference type="Gene3D" id="3.40.50.2000">
    <property type="entry name" value="Glycogen Phosphorylase B"/>
    <property type="match status" value="2"/>
</dbReference>
<dbReference type="InterPro" id="IPR028098">
    <property type="entry name" value="Glyco_trans_4-like_N"/>
</dbReference>
<dbReference type="OrthoDB" id="9787293at2"/>
<dbReference type="PANTHER" id="PTHR45947">
    <property type="entry name" value="SULFOQUINOVOSYL TRANSFERASE SQD2"/>
    <property type="match status" value="1"/>
</dbReference>
<dbReference type="PANTHER" id="PTHR45947:SF3">
    <property type="entry name" value="SULFOQUINOVOSYL TRANSFERASE SQD2"/>
    <property type="match status" value="1"/>
</dbReference>
<evidence type="ECO:0000313" key="4">
    <source>
        <dbReference type="Proteomes" id="UP000183613"/>
    </source>
</evidence>
<dbReference type="Proteomes" id="UP000183613">
    <property type="component" value="Unassembled WGS sequence"/>
</dbReference>
<reference evidence="3" key="1">
    <citation type="submission" date="2016-10" db="EMBL/GenBank/DDBJ databases">
        <authorList>
            <person name="Varghese N."/>
            <person name="Submissions S."/>
        </authorList>
    </citation>
    <scope>NUCLEOTIDE SEQUENCE [LARGE SCALE GENOMIC DNA]</scope>
    <source>
        <strain evidence="3">LMG 25555</strain>
    </source>
</reference>
<proteinExistence type="predicted"/>
<dbReference type="CDD" id="cd03794">
    <property type="entry name" value="GT4_WbuB-like"/>
    <property type="match status" value="1"/>
</dbReference>
<sequence length="402" mass="44212">MKILLYGINYSPELTGIGKYSGEMAAWLAAQGHEVRVVTAPPYYPDWKVWQGFSSWRYNKRKEAGVTVIRCPLYVPAKPTAIKRILHLASFSLSSTFAMLAQLRWKPELVILVVPTLFCAPQALALAKLTGATSVLHIQDYEVDALFGLSIAKGERLKRWAFDVERTVLRAFDRVSTISSGMLQRAAEKGVAKERLRFFPNWSETARFRNVPREAALLRRLGVDPDKRVLLYSGNIGEKQGLECVVEAAQRLSARTDLVFLVVGEGAGKARLLELSQQHKLHNIVFAPLQPYDDLPALLASADCHLVIQKRGAADAVLPSKLTNILAVGGNALITADPDTSLGLLCSEYPGIATLVEPESVDALIKGIETVLSMPAPNVIATGYACEFLDKDQILSRFLTEI</sequence>
<dbReference type="GO" id="GO:0016758">
    <property type="term" value="F:hexosyltransferase activity"/>
    <property type="evidence" value="ECO:0007669"/>
    <property type="project" value="TreeGrafter"/>
</dbReference>
<name>A0A0J6GEK9_PSEDM</name>
<dbReference type="SUPFAM" id="SSF53756">
    <property type="entry name" value="UDP-Glycosyltransferase/glycogen phosphorylase"/>
    <property type="match status" value="1"/>
</dbReference>
<dbReference type="Pfam" id="PF00534">
    <property type="entry name" value="Glycos_transf_1"/>
    <property type="match status" value="1"/>
</dbReference>
<evidence type="ECO:0000259" key="2">
    <source>
        <dbReference type="Pfam" id="PF13579"/>
    </source>
</evidence>
<dbReference type="RefSeq" id="WP_048358195.1">
    <property type="nucleotide sequence ID" value="NZ_FNUD01000002.1"/>
</dbReference>
<comment type="caution">
    <text evidence="3">The sequence shown here is derived from an EMBL/GenBank/DDBJ whole genome shotgun (WGS) entry which is preliminary data.</text>
</comment>
<keyword evidence="4" id="KW-1185">Reference proteome</keyword>
<keyword evidence="3" id="KW-0808">Transferase</keyword>
<protein>
    <submittedName>
        <fullName evidence="3">Colanic acid biosynthesis glycosyl transferase WcaI</fullName>
    </submittedName>
</protein>
<dbReference type="InterPro" id="IPR050194">
    <property type="entry name" value="Glycosyltransferase_grp1"/>
</dbReference>
<accession>A0A0J6GEK9</accession>
<dbReference type="NCBIfam" id="NF007640">
    <property type="entry name" value="PRK10307.1"/>
    <property type="match status" value="1"/>
</dbReference>
<evidence type="ECO:0000259" key="1">
    <source>
        <dbReference type="Pfam" id="PF00534"/>
    </source>
</evidence>
<dbReference type="AlphaFoldDB" id="A0A0J6GEK9"/>
<dbReference type="Pfam" id="PF13579">
    <property type="entry name" value="Glyco_trans_4_4"/>
    <property type="match status" value="1"/>
</dbReference>
<evidence type="ECO:0000313" key="3">
    <source>
        <dbReference type="EMBL" id="SEE92003.1"/>
    </source>
</evidence>
<dbReference type="EMBL" id="FNUD01000002">
    <property type="protein sequence ID" value="SEE92003.1"/>
    <property type="molecule type" value="Genomic_DNA"/>
</dbReference>
<organism evidence="3 4">
    <name type="scientific">Pseudomonas deceptionensis</name>
    <dbReference type="NCBI Taxonomy" id="882211"/>
    <lineage>
        <taxon>Bacteria</taxon>
        <taxon>Pseudomonadati</taxon>
        <taxon>Pseudomonadota</taxon>
        <taxon>Gammaproteobacteria</taxon>
        <taxon>Pseudomonadales</taxon>
        <taxon>Pseudomonadaceae</taxon>
        <taxon>Pseudomonas</taxon>
    </lineage>
</organism>
<dbReference type="InterPro" id="IPR001296">
    <property type="entry name" value="Glyco_trans_1"/>
</dbReference>